<evidence type="ECO:0000256" key="1">
    <source>
        <dbReference type="ARBA" id="ARBA00022860"/>
    </source>
</evidence>
<comment type="function">
    <text evidence="4">May be involved in cooperative interactions with calmodulins or calmodulin-like proteins. Recruits calmodulin proteins to microtubules, thus being a potential scaffold in cellular signaling and trafficking. May associate with nucleic acids and regulate gene expression at the transcriptional or post-transcriptional level.</text>
</comment>
<evidence type="ECO:0000256" key="5">
    <source>
        <dbReference type="SAM" id="MobiDB-lite"/>
    </source>
</evidence>
<keyword evidence="7" id="KW-1185">Reference proteome</keyword>
<dbReference type="Proteomes" id="UP000077755">
    <property type="component" value="Chromosome 1"/>
</dbReference>
<dbReference type="InterPro" id="IPR025064">
    <property type="entry name" value="DUF4005"/>
</dbReference>
<reference evidence="6" key="1">
    <citation type="journal article" date="2016" name="Nat. Genet.">
        <title>A high-quality carrot genome assembly provides new insights into carotenoid accumulation and asterid genome evolution.</title>
        <authorList>
            <person name="Iorizzo M."/>
            <person name="Ellison S."/>
            <person name="Senalik D."/>
            <person name="Zeng P."/>
            <person name="Satapoomin P."/>
            <person name="Huang J."/>
            <person name="Bowman M."/>
            <person name="Iovene M."/>
            <person name="Sanseverino W."/>
            <person name="Cavagnaro P."/>
            <person name="Yildiz M."/>
            <person name="Macko-Podgorni A."/>
            <person name="Moranska E."/>
            <person name="Grzebelus E."/>
            <person name="Grzebelus D."/>
            <person name="Ashrafi H."/>
            <person name="Zheng Z."/>
            <person name="Cheng S."/>
            <person name="Spooner D."/>
            <person name="Van Deynze A."/>
            <person name="Simon P."/>
        </authorList>
    </citation>
    <scope>NUCLEOTIDE SEQUENCE</scope>
    <source>
        <tissue evidence="6">Leaf</tissue>
    </source>
</reference>
<reference evidence="6" key="2">
    <citation type="submission" date="2022-03" db="EMBL/GenBank/DDBJ databases">
        <title>Draft title - Genomic analysis of global carrot germplasm unveils the trajectory of domestication and the origin of high carotenoid orange carrot.</title>
        <authorList>
            <person name="Iorizzo M."/>
            <person name="Ellison S."/>
            <person name="Senalik D."/>
            <person name="Macko-Podgorni A."/>
            <person name="Grzebelus D."/>
            <person name="Bostan H."/>
            <person name="Rolling W."/>
            <person name="Curaba J."/>
            <person name="Simon P."/>
        </authorList>
    </citation>
    <scope>NUCLEOTIDE SEQUENCE</scope>
    <source>
        <tissue evidence="6">Leaf</tissue>
    </source>
</reference>
<dbReference type="PANTHER" id="PTHR32295">
    <property type="entry name" value="IQ-DOMAIN 5-RELATED"/>
    <property type="match status" value="1"/>
</dbReference>
<feature type="compositionally biased region" description="Low complexity" evidence="5">
    <location>
        <begin position="293"/>
        <end position="305"/>
    </location>
</feature>
<evidence type="ECO:0000256" key="3">
    <source>
        <dbReference type="ARBA" id="ARBA00024378"/>
    </source>
</evidence>
<sequence>MGKAAKWFRSLFGLKRPNNITITTPCTDAKRTPSRRWSFKRSTSNRYHTLSDSIVSALPRVHLKGDKEQKHMIAAAVKNMSELKGNCDHWAAVKIQAHFRGFLARKALRALRGLVKLQALVRGHIVRKQIAGRLLQMQAALRARTRARALRAQIYEAPQSTIKPSHIHHLGPATPENSEHDIRRSRSSKYEQSVMLEKNGSITASKVGPDKGKLNVRYSTDGESQDRVYLQDSTYHQAYFYPLSGEEQSLSPLKYTIDVDEAFCAAETSLHVNTSRRASFTRSGPFTPRSDISKSSKSGYSDNSPSYMSYTASSKAKVRSPSLSAPHQKTLERSNTTKRLPINGGYGNMKSSSVHNVPSTLHSKFVSKAYPGSGRLDRLGSPLGSNGVAFSCGLLSSY</sequence>
<dbReference type="PROSITE" id="PS50096">
    <property type="entry name" value="IQ"/>
    <property type="match status" value="2"/>
</dbReference>
<organism evidence="6 7">
    <name type="scientific">Daucus carota subsp. sativus</name>
    <name type="common">Carrot</name>
    <dbReference type="NCBI Taxonomy" id="79200"/>
    <lineage>
        <taxon>Eukaryota</taxon>
        <taxon>Viridiplantae</taxon>
        <taxon>Streptophyta</taxon>
        <taxon>Embryophyta</taxon>
        <taxon>Tracheophyta</taxon>
        <taxon>Spermatophyta</taxon>
        <taxon>Magnoliopsida</taxon>
        <taxon>eudicotyledons</taxon>
        <taxon>Gunneridae</taxon>
        <taxon>Pentapetalae</taxon>
        <taxon>asterids</taxon>
        <taxon>campanulids</taxon>
        <taxon>Apiales</taxon>
        <taxon>Apiaceae</taxon>
        <taxon>Apioideae</taxon>
        <taxon>Scandiceae</taxon>
        <taxon>Daucinae</taxon>
        <taxon>Daucus</taxon>
        <taxon>Daucus sect. Daucus</taxon>
    </lineage>
</organism>
<feature type="compositionally biased region" description="Polar residues" evidence="5">
    <location>
        <begin position="274"/>
        <end position="284"/>
    </location>
</feature>
<evidence type="ECO:0000313" key="7">
    <source>
        <dbReference type="Proteomes" id="UP000077755"/>
    </source>
</evidence>
<protein>
    <submittedName>
        <fullName evidence="6">Uncharacterized protein</fullName>
    </submittedName>
</protein>
<dbReference type="EMBL" id="CP093343">
    <property type="protein sequence ID" value="WOG85884.1"/>
    <property type="molecule type" value="Genomic_DNA"/>
</dbReference>
<feature type="compositionally biased region" description="Polar residues" evidence="5">
    <location>
        <begin position="321"/>
        <end position="338"/>
    </location>
</feature>
<accession>A0A166JCD2</accession>
<comment type="similarity">
    <text evidence="2">Belongs to the IQD family.</text>
</comment>
<dbReference type="KEGG" id="dcr:108198925"/>
<evidence type="ECO:0000313" key="6">
    <source>
        <dbReference type="EMBL" id="WOG85884.1"/>
    </source>
</evidence>
<dbReference type="OMA" id="ASDYWIR"/>
<dbReference type="OrthoDB" id="1686972at2759"/>
<dbReference type="Gene3D" id="1.20.5.190">
    <property type="match status" value="1"/>
</dbReference>
<feature type="region of interest" description="Disordered" evidence="5">
    <location>
        <begin position="318"/>
        <end position="355"/>
    </location>
</feature>
<dbReference type="Pfam" id="PF00612">
    <property type="entry name" value="IQ"/>
    <property type="match status" value="2"/>
</dbReference>
<dbReference type="Pfam" id="PF13178">
    <property type="entry name" value="DUF4005"/>
    <property type="match status" value="1"/>
</dbReference>
<name>A0A166JCD2_DAUCS</name>
<proteinExistence type="inferred from homology"/>
<dbReference type="PANTHER" id="PTHR32295:SF11">
    <property type="entry name" value="PROTEIN IQ-DOMAIN 22"/>
    <property type="match status" value="1"/>
</dbReference>
<dbReference type="InterPro" id="IPR027417">
    <property type="entry name" value="P-loop_NTPase"/>
</dbReference>
<dbReference type="AlphaFoldDB" id="A0A166JCD2"/>
<comment type="subunit">
    <text evidence="3">Binds to multiple calmodulin (CaM) in the presence of Ca(2+) and CaM-like proteins.</text>
</comment>
<gene>
    <name evidence="6" type="ORF">DCAR_0105077</name>
</gene>
<keyword evidence="1" id="KW-0112">Calmodulin-binding</keyword>
<dbReference type="SMART" id="SM00015">
    <property type="entry name" value="IQ"/>
    <property type="match status" value="2"/>
</dbReference>
<feature type="region of interest" description="Disordered" evidence="5">
    <location>
        <begin position="164"/>
        <end position="184"/>
    </location>
</feature>
<dbReference type="SUPFAM" id="SSF52540">
    <property type="entry name" value="P-loop containing nucleoside triphosphate hydrolases"/>
    <property type="match status" value="1"/>
</dbReference>
<dbReference type="InterPro" id="IPR000048">
    <property type="entry name" value="IQ_motif_EF-hand-BS"/>
</dbReference>
<feature type="region of interest" description="Disordered" evidence="5">
    <location>
        <begin position="274"/>
        <end position="305"/>
    </location>
</feature>
<dbReference type="GO" id="GO:0005516">
    <property type="term" value="F:calmodulin binding"/>
    <property type="evidence" value="ECO:0007669"/>
    <property type="project" value="UniProtKB-KW"/>
</dbReference>
<evidence type="ECO:0000256" key="2">
    <source>
        <dbReference type="ARBA" id="ARBA00024341"/>
    </source>
</evidence>
<dbReference type="CDD" id="cd23767">
    <property type="entry name" value="IQCD"/>
    <property type="match status" value="1"/>
</dbReference>
<evidence type="ECO:0000256" key="4">
    <source>
        <dbReference type="ARBA" id="ARBA00045534"/>
    </source>
</evidence>
<dbReference type="Gramene" id="KZN12012">
    <property type="protein sequence ID" value="KZN12012"/>
    <property type="gene ID" value="DCAR_004668"/>
</dbReference>